<accession>A0ABS9QI41</accession>
<dbReference type="SUPFAM" id="SSF52309">
    <property type="entry name" value="N-(deoxy)ribosyltransferase-like"/>
    <property type="match status" value="1"/>
</dbReference>
<sequence>MIEKRTIYLSGPITGMPEKNHPLFMRVATELRAEGHEVYNPREFTWTESIFPKRKAFAEYCDFICNRADTLVLLPGWQNSKGATTERGLAENCGLDIIEWSAWNLPFVDDVGGGP</sequence>
<dbReference type="Pfam" id="PF14359">
    <property type="entry name" value="DUF4406"/>
    <property type="match status" value="1"/>
</dbReference>
<comment type="caution">
    <text evidence="1">The sequence shown here is derived from an EMBL/GenBank/DDBJ whole genome shotgun (WGS) entry which is preliminary data.</text>
</comment>
<name>A0ABS9QI41_9HYPH</name>
<evidence type="ECO:0000313" key="1">
    <source>
        <dbReference type="EMBL" id="MCG7507108.1"/>
    </source>
</evidence>
<dbReference type="EMBL" id="JAKREW010000020">
    <property type="protein sequence ID" value="MCG7507108.1"/>
    <property type="molecule type" value="Genomic_DNA"/>
</dbReference>
<reference evidence="1 2" key="1">
    <citation type="submission" date="2022-02" db="EMBL/GenBank/DDBJ databases">
        <title>Draft genome sequence of Mezorhizobium retamae strain IRAMC:0171 isolated from Retama raetam nodules.</title>
        <authorList>
            <person name="Bengaied R."/>
            <person name="Sbissi I."/>
            <person name="Huber K."/>
            <person name="Ghodbane F."/>
            <person name="Nouioui I."/>
            <person name="Tarhouni M."/>
            <person name="Gtari M."/>
        </authorList>
    </citation>
    <scope>NUCLEOTIDE SEQUENCE [LARGE SCALE GENOMIC DNA]</scope>
    <source>
        <strain evidence="1 2">IRAMC:0171</strain>
    </source>
</reference>
<evidence type="ECO:0000313" key="2">
    <source>
        <dbReference type="Proteomes" id="UP001201701"/>
    </source>
</evidence>
<dbReference type="Proteomes" id="UP001201701">
    <property type="component" value="Unassembled WGS sequence"/>
</dbReference>
<gene>
    <name evidence="1" type="ORF">L4923_18930</name>
</gene>
<proteinExistence type="predicted"/>
<organism evidence="1 2">
    <name type="scientific">Mesorhizobium retamae</name>
    <dbReference type="NCBI Taxonomy" id="2912854"/>
    <lineage>
        <taxon>Bacteria</taxon>
        <taxon>Pseudomonadati</taxon>
        <taxon>Pseudomonadota</taxon>
        <taxon>Alphaproteobacteria</taxon>
        <taxon>Hyphomicrobiales</taxon>
        <taxon>Phyllobacteriaceae</taxon>
        <taxon>Mesorhizobium</taxon>
    </lineage>
</organism>
<dbReference type="InterPro" id="IPR025518">
    <property type="entry name" value="DUF4406"/>
</dbReference>
<protein>
    <submittedName>
        <fullName evidence="1">DUF4406 domain-containing protein</fullName>
    </submittedName>
</protein>
<dbReference type="Gene3D" id="3.40.50.10400">
    <property type="entry name" value="Hypothetical protein PA1492"/>
    <property type="match status" value="1"/>
</dbReference>
<keyword evidence="2" id="KW-1185">Reference proteome</keyword>
<dbReference type="RefSeq" id="WP_239367940.1">
    <property type="nucleotide sequence ID" value="NZ_JAKREW010000020.1"/>
</dbReference>